<feature type="domain" description="DUF222" evidence="2">
    <location>
        <begin position="75"/>
        <end position="367"/>
    </location>
</feature>
<accession>A0ABW2Q4T8</accession>
<dbReference type="RefSeq" id="WP_382391292.1">
    <property type="nucleotide sequence ID" value="NZ_JBHTCQ010000001.1"/>
</dbReference>
<gene>
    <name evidence="3" type="ORF">ACFQQL_03485</name>
</gene>
<evidence type="ECO:0000256" key="1">
    <source>
        <dbReference type="SAM" id="MobiDB-lite"/>
    </source>
</evidence>
<dbReference type="EMBL" id="JBHTCQ010000001">
    <property type="protein sequence ID" value="MFC7404161.1"/>
    <property type="molecule type" value="Genomic_DNA"/>
</dbReference>
<organism evidence="3 4">
    <name type="scientific">Georgenia alba</name>
    <dbReference type="NCBI Taxonomy" id="2233858"/>
    <lineage>
        <taxon>Bacteria</taxon>
        <taxon>Bacillati</taxon>
        <taxon>Actinomycetota</taxon>
        <taxon>Actinomycetes</taxon>
        <taxon>Micrococcales</taxon>
        <taxon>Bogoriellaceae</taxon>
        <taxon>Georgenia</taxon>
    </lineage>
</organism>
<reference evidence="4" key="1">
    <citation type="journal article" date="2019" name="Int. J. Syst. Evol. Microbiol.">
        <title>The Global Catalogue of Microorganisms (GCM) 10K type strain sequencing project: providing services to taxonomists for standard genome sequencing and annotation.</title>
        <authorList>
            <consortium name="The Broad Institute Genomics Platform"/>
            <consortium name="The Broad Institute Genome Sequencing Center for Infectious Disease"/>
            <person name="Wu L."/>
            <person name="Ma J."/>
        </authorList>
    </citation>
    <scope>NUCLEOTIDE SEQUENCE [LARGE SCALE GENOMIC DNA]</scope>
    <source>
        <strain evidence="4">JCM 1490</strain>
    </source>
</reference>
<protein>
    <submittedName>
        <fullName evidence="3">DUF222 domain-containing protein</fullName>
    </submittedName>
</protein>
<dbReference type="CDD" id="cd00085">
    <property type="entry name" value="HNHc"/>
    <property type="match status" value="1"/>
</dbReference>
<dbReference type="InterPro" id="IPR003870">
    <property type="entry name" value="DUF222"/>
</dbReference>
<sequence>MFETECGGPGDEAGDEAAHRAAQLPDDHGLLDATARRLEALPGGIELARELFALDVADVSDQALIEVIAGFERVASAAVARQNHALSELLARRGSSSRAFDAVVDELRARLSITGRAAETKVGLAAACESYPEVADALAVGPIDVRRATVLTERQPGVSETEHRELTRDLLDGDAEERTAPQLKADVRRHALTVSPEAGALRREAEYAARHVEVEPLADAMARVTAYLRADDARTVKSCLDRLADAARTDTDTRTVDQRRADVFVGLFSGAHEAGTDAGRTAASGGAGRSARAQVHVTIGADTLLGLDDEPAEMDGYGPIPADLARRIAQDATWRGLFTDANGEFVALGTKAYRPGVVLSRTVRARDVRCTFPGCRQPAVFCDLDHLDAYDATDADARVQTTEVNLHPLCRRHHNLKTRGIWTVRREDPGRTWIAPTAHRYTRRPDPPLGTRRRKGAPRGRTGGGPEPRADADDTGPAR</sequence>
<name>A0ABW2Q4T8_9MICO</name>
<feature type="region of interest" description="Disordered" evidence="1">
    <location>
        <begin position="433"/>
        <end position="479"/>
    </location>
</feature>
<dbReference type="Pfam" id="PF02720">
    <property type="entry name" value="DUF222"/>
    <property type="match status" value="1"/>
</dbReference>
<comment type="caution">
    <text evidence="3">The sequence shown here is derived from an EMBL/GenBank/DDBJ whole genome shotgun (WGS) entry which is preliminary data.</text>
</comment>
<dbReference type="Proteomes" id="UP001596455">
    <property type="component" value="Unassembled WGS sequence"/>
</dbReference>
<dbReference type="InterPro" id="IPR003615">
    <property type="entry name" value="HNH_nuc"/>
</dbReference>
<evidence type="ECO:0000313" key="4">
    <source>
        <dbReference type="Proteomes" id="UP001596455"/>
    </source>
</evidence>
<proteinExistence type="predicted"/>
<keyword evidence="4" id="KW-1185">Reference proteome</keyword>
<evidence type="ECO:0000313" key="3">
    <source>
        <dbReference type="EMBL" id="MFC7404161.1"/>
    </source>
</evidence>
<evidence type="ECO:0000259" key="2">
    <source>
        <dbReference type="Pfam" id="PF02720"/>
    </source>
</evidence>